<accession>A0A1F7KGQ7</accession>
<sequence>MTVWPEKLYTQQEVNDLLKNQAKSNNKNIASLVKQSNRILVSITTHAFPFDVFPDIINIEEARITIIRRQLLSSEVHSIDIRNISNIFINTSIFFSQLVIISKTYEENEIKISSLRTKEAIFARRIIEGLRIFENQKIDTSSYTKDELISKLKQLSTTEIVT</sequence>
<dbReference type="EMBL" id="MGBG01000002">
    <property type="protein sequence ID" value="OGK66998.1"/>
    <property type="molecule type" value="Genomic_DNA"/>
</dbReference>
<organism evidence="1 2">
    <name type="scientific">Candidatus Roizmanbacteria bacterium RIFOXYA1_FULL_41_12</name>
    <dbReference type="NCBI Taxonomy" id="1802082"/>
    <lineage>
        <taxon>Bacteria</taxon>
        <taxon>Candidatus Roizmaniibacteriota</taxon>
    </lineage>
</organism>
<evidence type="ECO:0008006" key="3">
    <source>
        <dbReference type="Google" id="ProtNLM"/>
    </source>
</evidence>
<gene>
    <name evidence="1" type="ORF">A2209_02995</name>
</gene>
<name>A0A1F7KGQ7_9BACT</name>
<dbReference type="AlphaFoldDB" id="A0A1F7KGQ7"/>
<evidence type="ECO:0000313" key="2">
    <source>
        <dbReference type="Proteomes" id="UP000178450"/>
    </source>
</evidence>
<comment type="caution">
    <text evidence="1">The sequence shown here is derived from an EMBL/GenBank/DDBJ whole genome shotgun (WGS) entry which is preliminary data.</text>
</comment>
<protein>
    <recommendedName>
        <fullName evidence="3">YokE-like PH domain-containing protein</fullName>
    </recommendedName>
</protein>
<dbReference type="Proteomes" id="UP000178450">
    <property type="component" value="Unassembled WGS sequence"/>
</dbReference>
<evidence type="ECO:0000313" key="1">
    <source>
        <dbReference type="EMBL" id="OGK66998.1"/>
    </source>
</evidence>
<reference evidence="1 2" key="1">
    <citation type="journal article" date="2016" name="Nat. Commun.">
        <title>Thousands of microbial genomes shed light on interconnected biogeochemical processes in an aquifer system.</title>
        <authorList>
            <person name="Anantharaman K."/>
            <person name="Brown C.T."/>
            <person name="Hug L.A."/>
            <person name="Sharon I."/>
            <person name="Castelle C.J."/>
            <person name="Probst A.J."/>
            <person name="Thomas B.C."/>
            <person name="Singh A."/>
            <person name="Wilkins M.J."/>
            <person name="Karaoz U."/>
            <person name="Brodie E.L."/>
            <person name="Williams K.H."/>
            <person name="Hubbard S.S."/>
            <person name="Banfield J.F."/>
        </authorList>
    </citation>
    <scope>NUCLEOTIDE SEQUENCE [LARGE SCALE GENOMIC DNA]</scope>
</reference>
<proteinExistence type="predicted"/>